<dbReference type="EMBL" id="KB298648">
    <property type="protein sequence ID" value="ELU09016.1"/>
    <property type="molecule type" value="Genomic_DNA"/>
</dbReference>
<evidence type="ECO:0000256" key="3">
    <source>
        <dbReference type="SAM" id="SignalP"/>
    </source>
</evidence>
<dbReference type="HOGENOM" id="CLU_008954_0_0_1"/>
<evidence type="ECO:0000313" key="4">
    <source>
        <dbReference type="EMBL" id="ELU09016.1"/>
    </source>
</evidence>
<gene>
    <name evidence="4" type="ORF">CAPTEDRAFT_83735</name>
</gene>
<keyword evidence="2" id="KW-0472">Membrane</keyword>
<feature type="chain" id="PRO_5008788604" description="Solute carrier organic anion transporter family member" evidence="3">
    <location>
        <begin position="19"/>
        <end position="341"/>
    </location>
</feature>
<feature type="non-terminal residue" evidence="4">
    <location>
        <position position="341"/>
    </location>
</feature>
<evidence type="ECO:0008006" key="7">
    <source>
        <dbReference type="Google" id="ProtNLM"/>
    </source>
</evidence>
<feature type="transmembrane region" description="Helical" evidence="2">
    <location>
        <begin position="143"/>
        <end position="165"/>
    </location>
</feature>
<dbReference type="GO" id="GO:0015347">
    <property type="term" value="F:sodium-independent organic anion transmembrane transporter activity"/>
    <property type="evidence" value="ECO:0007669"/>
    <property type="project" value="TreeGrafter"/>
</dbReference>
<evidence type="ECO:0000256" key="1">
    <source>
        <dbReference type="ARBA" id="ARBA00023157"/>
    </source>
</evidence>
<feature type="non-terminal residue" evidence="4">
    <location>
        <position position="1"/>
    </location>
</feature>
<feature type="transmembrane region" description="Helical" evidence="2">
    <location>
        <begin position="73"/>
        <end position="94"/>
    </location>
</feature>
<accession>R7V005</accession>
<keyword evidence="1" id="KW-1015">Disulfide bond</keyword>
<feature type="transmembrane region" description="Helical" evidence="2">
    <location>
        <begin position="302"/>
        <end position="322"/>
    </location>
</feature>
<dbReference type="PANTHER" id="PTHR11388:SF76">
    <property type="entry name" value="SOLUTE CARRIER ORGANIC ANION TRANSPORTER FAMILY MEMBER"/>
    <property type="match status" value="1"/>
</dbReference>
<dbReference type="OrthoDB" id="6286541at2759"/>
<keyword evidence="6" id="KW-1185">Reference proteome</keyword>
<dbReference type="EMBL" id="AMQN01006571">
    <property type="status" value="NOT_ANNOTATED_CDS"/>
    <property type="molecule type" value="Genomic_DNA"/>
</dbReference>
<keyword evidence="3" id="KW-0732">Signal</keyword>
<protein>
    <recommendedName>
        <fullName evidence="7">Solute carrier organic anion transporter family member</fullName>
    </recommendedName>
</protein>
<name>R7V005_CAPTE</name>
<sequence>FANLRSFTATLSLLSVLGNMNYSYYTAVITQIELNFGLSSSWTGFIKNIDNIGYLSCTLLVSHFCRYSNKPRLFASSTVLASIAIFIFALPHFIYGSGERVLPSINQTLHNSTDGKYELCAESGSKPEQCISDGNGGFAGVHAFNAGALALFIISELLQGVAQSPKFTLSITYMDDSSKKNSPKHIGVMLGMRSFAPVIGFLMGAWASSIYVDLSDPGLSEDDPRWIGAWWLGFVICAACSIIPALPLALFPRNISKQTPEQIEAERKAMETKNNLKGLKHKTLKFFSDFPAAFVRLMKNPLLVCLLVGSSFNVYLSGYSTFVPKYLAMQFQMTASMASIL</sequence>
<evidence type="ECO:0000313" key="6">
    <source>
        <dbReference type="Proteomes" id="UP000014760"/>
    </source>
</evidence>
<feature type="transmembrane region" description="Helical" evidence="2">
    <location>
        <begin position="227"/>
        <end position="251"/>
    </location>
</feature>
<dbReference type="EnsemblMetazoa" id="CapteT83735">
    <property type="protein sequence ID" value="CapteP83735"/>
    <property type="gene ID" value="CapteG83735"/>
</dbReference>
<evidence type="ECO:0000313" key="5">
    <source>
        <dbReference type="EnsemblMetazoa" id="CapteP83735"/>
    </source>
</evidence>
<evidence type="ECO:0000256" key="2">
    <source>
        <dbReference type="SAM" id="Phobius"/>
    </source>
</evidence>
<dbReference type="Gene3D" id="1.20.1250.20">
    <property type="entry name" value="MFS general substrate transporter like domains"/>
    <property type="match status" value="1"/>
</dbReference>
<dbReference type="InterPro" id="IPR036259">
    <property type="entry name" value="MFS_trans_sf"/>
</dbReference>
<dbReference type="SUPFAM" id="SSF103473">
    <property type="entry name" value="MFS general substrate transporter"/>
    <property type="match status" value="1"/>
</dbReference>
<feature type="signal peptide" evidence="3">
    <location>
        <begin position="1"/>
        <end position="18"/>
    </location>
</feature>
<proteinExistence type="predicted"/>
<reference evidence="4 6" key="2">
    <citation type="journal article" date="2013" name="Nature">
        <title>Insights into bilaterian evolution from three spiralian genomes.</title>
        <authorList>
            <person name="Simakov O."/>
            <person name="Marletaz F."/>
            <person name="Cho S.J."/>
            <person name="Edsinger-Gonzales E."/>
            <person name="Havlak P."/>
            <person name="Hellsten U."/>
            <person name="Kuo D.H."/>
            <person name="Larsson T."/>
            <person name="Lv J."/>
            <person name="Arendt D."/>
            <person name="Savage R."/>
            <person name="Osoegawa K."/>
            <person name="de Jong P."/>
            <person name="Grimwood J."/>
            <person name="Chapman J.A."/>
            <person name="Shapiro H."/>
            <person name="Aerts A."/>
            <person name="Otillar R.P."/>
            <person name="Terry A.Y."/>
            <person name="Boore J.L."/>
            <person name="Grigoriev I.V."/>
            <person name="Lindberg D.R."/>
            <person name="Seaver E.C."/>
            <person name="Weisblat D.A."/>
            <person name="Putnam N.H."/>
            <person name="Rokhsar D.S."/>
        </authorList>
    </citation>
    <scope>NUCLEOTIDE SEQUENCE</scope>
    <source>
        <strain evidence="4 6">I ESC-2004</strain>
    </source>
</reference>
<dbReference type="Proteomes" id="UP000014760">
    <property type="component" value="Unassembled WGS sequence"/>
</dbReference>
<dbReference type="Pfam" id="PF03137">
    <property type="entry name" value="OATP"/>
    <property type="match status" value="1"/>
</dbReference>
<dbReference type="InterPro" id="IPR004156">
    <property type="entry name" value="OATP"/>
</dbReference>
<keyword evidence="2" id="KW-0812">Transmembrane</keyword>
<dbReference type="PANTHER" id="PTHR11388">
    <property type="entry name" value="ORGANIC ANION TRANSPORTER"/>
    <property type="match status" value="1"/>
</dbReference>
<keyword evidence="2" id="KW-1133">Transmembrane helix</keyword>
<reference evidence="6" key="1">
    <citation type="submission" date="2012-12" db="EMBL/GenBank/DDBJ databases">
        <authorList>
            <person name="Hellsten U."/>
            <person name="Grimwood J."/>
            <person name="Chapman J.A."/>
            <person name="Shapiro H."/>
            <person name="Aerts A."/>
            <person name="Otillar R.P."/>
            <person name="Terry A.Y."/>
            <person name="Boore J.L."/>
            <person name="Simakov O."/>
            <person name="Marletaz F."/>
            <person name="Cho S.-J."/>
            <person name="Edsinger-Gonzales E."/>
            <person name="Havlak P."/>
            <person name="Kuo D.-H."/>
            <person name="Larsson T."/>
            <person name="Lv J."/>
            <person name="Arendt D."/>
            <person name="Savage R."/>
            <person name="Osoegawa K."/>
            <person name="de Jong P."/>
            <person name="Lindberg D.R."/>
            <person name="Seaver E.C."/>
            <person name="Weisblat D.A."/>
            <person name="Putnam N.H."/>
            <person name="Grigoriev I.V."/>
            <person name="Rokhsar D.S."/>
        </authorList>
    </citation>
    <scope>NUCLEOTIDE SEQUENCE</scope>
    <source>
        <strain evidence="6">I ESC-2004</strain>
    </source>
</reference>
<organism evidence="4">
    <name type="scientific">Capitella teleta</name>
    <name type="common">Polychaete worm</name>
    <dbReference type="NCBI Taxonomy" id="283909"/>
    <lineage>
        <taxon>Eukaryota</taxon>
        <taxon>Metazoa</taxon>
        <taxon>Spiralia</taxon>
        <taxon>Lophotrochozoa</taxon>
        <taxon>Annelida</taxon>
        <taxon>Polychaeta</taxon>
        <taxon>Sedentaria</taxon>
        <taxon>Scolecida</taxon>
        <taxon>Capitellidae</taxon>
        <taxon>Capitella</taxon>
    </lineage>
</organism>
<dbReference type="GO" id="GO:0043252">
    <property type="term" value="P:sodium-independent organic anion transport"/>
    <property type="evidence" value="ECO:0007669"/>
    <property type="project" value="TreeGrafter"/>
</dbReference>
<reference evidence="5" key="3">
    <citation type="submission" date="2015-06" db="UniProtKB">
        <authorList>
            <consortium name="EnsemblMetazoa"/>
        </authorList>
    </citation>
    <scope>IDENTIFICATION</scope>
</reference>
<dbReference type="AlphaFoldDB" id="R7V005"/>
<dbReference type="GO" id="GO:0016323">
    <property type="term" value="C:basolateral plasma membrane"/>
    <property type="evidence" value="ECO:0007669"/>
    <property type="project" value="TreeGrafter"/>
</dbReference>
<feature type="transmembrane region" description="Helical" evidence="2">
    <location>
        <begin position="186"/>
        <end position="207"/>
    </location>
</feature>
<dbReference type="OMA" id="AMEIHIT"/>